<evidence type="ECO:0000256" key="1">
    <source>
        <dbReference type="SAM" id="MobiDB-lite"/>
    </source>
</evidence>
<dbReference type="Proteomes" id="UP000216446">
    <property type="component" value="Unassembled WGS sequence"/>
</dbReference>
<dbReference type="EMBL" id="MQWB01000010">
    <property type="protein sequence ID" value="OZC01389.1"/>
    <property type="molecule type" value="Genomic_DNA"/>
</dbReference>
<feature type="region of interest" description="Disordered" evidence="1">
    <location>
        <begin position="94"/>
        <end position="119"/>
    </location>
</feature>
<evidence type="ECO:0000259" key="2">
    <source>
        <dbReference type="Pfam" id="PF20008"/>
    </source>
</evidence>
<evidence type="ECO:0000313" key="3">
    <source>
        <dbReference type="EMBL" id="OZC01389.1"/>
    </source>
</evidence>
<protein>
    <recommendedName>
        <fullName evidence="2">DUF6429 domain-containing protein</fullName>
    </recommendedName>
</protein>
<dbReference type="InParanoid" id="A0A259TUF7"/>
<keyword evidence="4" id="KW-1185">Reference proteome</keyword>
<sequence>MDYDENKVDEAALALLWLTAWREASYPEGALGPGEPAVEVWRAWRGIDWAVLDRLHAGGLIGDPKTKAKSVWLTTTGRAQAEAAFGRLFARGEGGAPAGAAPDDAVGDDASPDAPRSTR</sequence>
<name>A0A259TUF7_9BACT</name>
<organism evidence="3 4">
    <name type="scientific">Rubricoccus marinus</name>
    <dbReference type="NCBI Taxonomy" id="716817"/>
    <lineage>
        <taxon>Bacteria</taxon>
        <taxon>Pseudomonadati</taxon>
        <taxon>Rhodothermota</taxon>
        <taxon>Rhodothermia</taxon>
        <taxon>Rhodothermales</taxon>
        <taxon>Rubricoccaceae</taxon>
        <taxon>Rubricoccus</taxon>
    </lineage>
</organism>
<dbReference type="InterPro" id="IPR045489">
    <property type="entry name" value="DUF6429"/>
</dbReference>
<gene>
    <name evidence="3" type="ORF">BSZ36_17015</name>
</gene>
<dbReference type="AlphaFoldDB" id="A0A259TUF7"/>
<comment type="caution">
    <text evidence="3">The sequence shown here is derived from an EMBL/GenBank/DDBJ whole genome shotgun (WGS) entry which is preliminary data.</text>
</comment>
<reference evidence="3 4" key="1">
    <citation type="submission" date="2016-11" db="EMBL/GenBank/DDBJ databases">
        <title>Study of marine rhodopsin-containing bacteria.</title>
        <authorList>
            <person name="Yoshizawa S."/>
            <person name="Kumagai Y."/>
            <person name="Kogure K."/>
        </authorList>
    </citation>
    <scope>NUCLEOTIDE SEQUENCE [LARGE SCALE GENOMIC DNA]</scope>
    <source>
        <strain evidence="3 4">SG-29</strain>
    </source>
</reference>
<dbReference type="RefSeq" id="WP_218827731.1">
    <property type="nucleotide sequence ID" value="NZ_MQWB01000010.1"/>
</dbReference>
<feature type="domain" description="DUF6429" evidence="2">
    <location>
        <begin position="4"/>
        <end position="90"/>
    </location>
</feature>
<evidence type="ECO:0000313" key="4">
    <source>
        <dbReference type="Proteomes" id="UP000216446"/>
    </source>
</evidence>
<dbReference type="Pfam" id="PF20008">
    <property type="entry name" value="DUF6429"/>
    <property type="match status" value="1"/>
</dbReference>
<accession>A0A259TUF7</accession>
<proteinExistence type="predicted"/>